<evidence type="ECO:0000256" key="6">
    <source>
        <dbReference type="SAM" id="Phobius"/>
    </source>
</evidence>
<evidence type="ECO:0000256" key="1">
    <source>
        <dbReference type="ARBA" id="ARBA00004651"/>
    </source>
</evidence>
<keyword evidence="8" id="KW-1185">Reference proteome</keyword>
<dbReference type="PANTHER" id="PTHR30294">
    <property type="entry name" value="MEMBRANE COMPONENT OF ABC TRANSPORTER YHHJ-RELATED"/>
    <property type="match status" value="1"/>
</dbReference>
<feature type="transmembrane region" description="Helical" evidence="6">
    <location>
        <begin position="103"/>
        <end position="122"/>
    </location>
</feature>
<evidence type="ECO:0000256" key="2">
    <source>
        <dbReference type="ARBA" id="ARBA00022475"/>
    </source>
</evidence>
<evidence type="ECO:0000256" key="5">
    <source>
        <dbReference type="ARBA" id="ARBA00023136"/>
    </source>
</evidence>
<keyword evidence="5 6" id="KW-0472">Membrane</keyword>
<accession>F9ZBA9</accession>
<dbReference type="Pfam" id="PF12679">
    <property type="entry name" value="ABC2_membrane_2"/>
    <property type="match status" value="1"/>
</dbReference>
<dbReference type="Proteomes" id="UP000006657">
    <property type="component" value="Chromosome"/>
</dbReference>
<keyword evidence="2" id="KW-1003">Cell membrane</keyword>
<dbReference type="InterPro" id="IPR051449">
    <property type="entry name" value="ABC-2_transporter_component"/>
</dbReference>
<organism evidence="7 8">
    <name type="scientific">Odoribacter splanchnicus (strain ATCC 29572 / DSM 20712 / CIP 104287 / JCM 15291 / NCTC 10825 / 1651/6)</name>
    <name type="common">Bacteroides splanchnicus</name>
    <dbReference type="NCBI Taxonomy" id="709991"/>
    <lineage>
        <taxon>Bacteria</taxon>
        <taxon>Pseudomonadati</taxon>
        <taxon>Bacteroidota</taxon>
        <taxon>Bacteroidia</taxon>
        <taxon>Bacteroidales</taxon>
        <taxon>Odoribacteraceae</taxon>
        <taxon>Odoribacter</taxon>
    </lineage>
</organism>
<evidence type="ECO:0000313" key="8">
    <source>
        <dbReference type="Proteomes" id="UP000006657"/>
    </source>
</evidence>
<feature type="transmembrane region" description="Helical" evidence="6">
    <location>
        <begin position="53"/>
        <end position="71"/>
    </location>
</feature>
<evidence type="ECO:0000256" key="3">
    <source>
        <dbReference type="ARBA" id="ARBA00022692"/>
    </source>
</evidence>
<dbReference type="GO" id="GO:0140359">
    <property type="term" value="F:ABC-type transporter activity"/>
    <property type="evidence" value="ECO:0007669"/>
    <property type="project" value="InterPro"/>
</dbReference>
<keyword evidence="3 6" id="KW-0812">Transmembrane</keyword>
<dbReference type="HOGENOM" id="CLU_081003_0_0_10"/>
<dbReference type="PaxDb" id="709991-Odosp_3493"/>
<reference evidence="7 8" key="1">
    <citation type="journal article" date="2011" name="Stand. Genomic Sci.">
        <title>Complete genome sequence of Odoribacter splanchnicus type strain (1651/6).</title>
        <authorList>
            <consortium name="US DOE Joint Genome Institute (JGI-PGF)"/>
            <person name="Goker M."/>
            <person name="Gronow S."/>
            <person name="Zeytun A."/>
            <person name="Nolan M."/>
            <person name="Lucas S."/>
            <person name="Lapidus A."/>
            <person name="Hammon N."/>
            <person name="Deshpande S."/>
            <person name="Cheng J.F."/>
            <person name="Pitluck S."/>
            <person name="Liolios K."/>
            <person name="Pagani I."/>
            <person name="Ivanova N."/>
            <person name="Mavromatis K."/>
            <person name="Ovchinikova G."/>
            <person name="Pati A."/>
            <person name="Tapia R."/>
            <person name="Han C."/>
            <person name="Goodwin L."/>
            <person name="Chen A."/>
            <person name="Palaniappan K."/>
            <person name="Land M."/>
            <person name="Hauser L."/>
            <person name="Jeffries C.D."/>
            <person name="Brambilla E.M."/>
            <person name="Rohde M."/>
            <person name="Detter J.C."/>
            <person name="Woyke T."/>
            <person name="Bristow J."/>
            <person name="Markowitz V."/>
            <person name="Hugenholtz P."/>
            <person name="Eisen J.A."/>
            <person name="Kyrpides N.C."/>
            <person name="Klenk H.P."/>
        </authorList>
    </citation>
    <scope>NUCLEOTIDE SEQUENCE [LARGE SCALE GENOMIC DNA]</scope>
    <source>
        <strain evidence="8">ATCC 29572 / DSM 20712 / JCM 15291 / NCTC 10825 / 1651/6</strain>
    </source>
</reference>
<feature type="transmembrane region" description="Helical" evidence="6">
    <location>
        <begin position="134"/>
        <end position="155"/>
    </location>
</feature>
<sequence length="242" mass="27144">MVMNTVKILVHKELATTFNSWSIYIGYTLFFCVCGFFSWLSSNNLLYIGQANMMQVFGIINWTQFFLIPALTMKSIADEKRNGTIELMLTKPIKTADLLCSKFFSNLIITTLALALTLPYYITLSFLGEVDHGAVLLGYLGLIEMSACYICIGIFSSSLSRTAVSAFFISLGIGLCFQFLFGMFAEQIGTGIFADLFSYLSMEEHFDSLSRGILDSRDIIYFGSVITVFLALSKFFICKSRF</sequence>
<dbReference type="STRING" id="709991.Odosp_3493"/>
<dbReference type="PANTHER" id="PTHR30294:SF29">
    <property type="entry name" value="MULTIDRUG ABC TRANSPORTER PERMEASE YBHS-RELATED"/>
    <property type="match status" value="1"/>
</dbReference>
<name>F9ZBA9_ODOSD</name>
<protein>
    <submittedName>
        <fullName evidence="7">Permease of ABC transporter</fullName>
    </submittedName>
</protein>
<feature type="transmembrane region" description="Helical" evidence="6">
    <location>
        <begin position="219"/>
        <end position="237"/>
    </location>
</feature>
<dbReference type="AlphaFoldDB" id="F9ZBA9"/>
<gene>
    <name evidence="7" type="ordered locus">Odosp_3493</name>
</gene>
<dbReference type="BioCyc" id="OSPL709991:G1GRN-3568-MONOMER"/>
<feature type="transmembrane region" description="Helical" evidence="6">
    <location>
        <begin position="162"/>
        <end position="181"/>
    </location>
</feature>
<keyword evidence="4 6" id="KW-1133">Transmembrane helix</keyword>
<evidence type="ECO:0000256" key="4">
    <source>
        <dbReference type="ARBA" id="ARBA00022989"/>
    </source>
</evidence>
<dbReference type="EMBL" id="CP002544">
    <property type="protein sequence ID" value="ADY34444.1"/>
    <property type="molecule type" value="Genomic_DNA"/>
</dbReference>
<dbReference type="GO" id="GO:0005886">
    <property type="term" value="C:plasma membrane"/>
    <property type="evidence" value="ECO:0007669"/>
    <property type="project" value="UniProtKB-SubCell"/>
</dbReference>
<dbReference type="eggNOG" id="COG1277">
    <property type="taxonomic scope" value="Bacteria"/>
</dbReference>
<proteinExistence type="predicted"/>
<evidence type="ECO:0000313" key="7">
    <source>
        <dbReference type="EMBL" id="ADY34444.1"/>
    </source>
</evidence>
<feature type="transmembrane region" description="Helical" evidence="6">
    <location>
        <begin position="21"/>
        <end position="41"/>
    </location>
</feature>
<comment type="subcellular location">
    <subcellularLocation>
        <location evidence="1">Cell membrane</location>
        <topology evidence="1">Multi-pass membrane protein</topology>
    </subcellularLocation>
</comment>
<dbReference type="KEGG" id="osp:Odosp_3493"/>